<dbReference type="InterPro" id="IPR005135">
    <property type="entry name" value="Endo/exonuclease/phosphatase"/>
</dbReference>
<dbReference type="GO" id="GO:0003824">
    <property type="term" value="F:catalytic activity"/>
    <property type="evidence" value="ECO:0007669"/>
    <property type="project" value="InterPro"/>
</dbReference>
<dbReference type="EMBL" id="NEVP01000011">
    <property type="protein sequence ID" value="OZI46588.1"/>
    <property type="molecule type" value="Genomic_DNA"/>
</dbReference>
<evidence type="ECO:0000259" key="1">
    <source>
        <dbReference type="Pfam" id="PF19580"/>
    </source>
</evidence>
<dbReference type="SUPFAM" id="SSF56219">
    <property type="entry name" value="DNase I-like"/>
    <property type="match status" value="1"/>
</dbReference>
<organism evidence="2 3">
    <name type="scientific">Bordetella genomosp. 5</name>
    <dbReference type="NCBI Taxonomy" id="1395608"/>
    <lineage>
        <taxon>Bacteria</taxon>
        <taxon>Pseudomonadati</taxon>
        <taxon>Pseudomonadota</taxon>
        <taxon>Betaproteobacteria</taxon>
        <taxon>Burkholderiales</taxon>
        <taxon>Alcaligenaceae</taxon>
        <taxon>Bordetella</taxon>
    </lineage>
</organism>
<keyword evidence="3" id="KW-1185">Reference proteome</keyword>
<dbReference type="AlphaFoldDB" id="A0A261TAC9"/>
<protein>
    <recommendedName>
        <fullName evidence="1">Endonuclease/exonuclease/phosphatase domain-containing protein</fullName>
    </recommendedName>
</protein>
<dbReference type="Gene3D" id="3.60.10.10">
    <property type="entry name" value="Endonuclease/exonuclease/phosphatase"/>
    <property type="match status" value="1"/>
</dbReference>
<gene>
    <name evidence="2" type="ORF">CAL25_17960</name>
</gene>
<name>A0A261TAC9_9BORD</name>
<dbReference type="Pfam" id="PF19580">
    <property type="entry name" value="Exo_endo_phos_3"/>
    <property type="match status" value="1"/>
</dbReference>
<dbReference type="Proteomes" id="UP000216913">
    <property type="component" value="Unassembled WGS sequence"/>
</dbReference>
<dbReference type="OrthoDB" id="7297112at2"/>
<reference evidence="2 3" key="1">
    <citation type="submission" date="2017-05" db="EMBL/GenBank/DDBJ databases">
        <title>Complete and WGS of Bordetella genogroups.</title>
        <authorList>
            <person name="Spilker T."/>
            <person name="LiPuma J."/>
        </authorList>
    </citation>
    <scope>NUCLEOTIDE SEQUENCE [LARGE SCALE GENOMIC DNA]</scope>
    <source>
        <strain evidence="2 3">AU10456</strain>
    </source>
</reference>
<evidence type="ECO:0000313" key="2">
    <source>
        <dbReference type="EMBL" id="OZI46588.1"/>
    </source>
</evidence>
<feature type="domain" description="Endonuclease/exonuclease/phosphatase" evidence="1">
    <location>
        <begin position="4"/>
        <end position="221"/>
    </location>
</feature>
<dbReference type="InterPro" id="IPR036691">
    <property type="entry name" value="Endo/exonu/phosph_ase_sf"/>
</dbReference>
<evidence type="ECO:0000313" key="3">
    <source>
        <dbReference type="Proteomes" id="UP000216913"/>
    </source>
</evidence>
<comment type="caution">
    <text evidence="2">The sequence shown here is derived from an EMBL/GenBank/DDBJ whole genome shotgun (WGS) entry which is preliminary data.</text>
</comment>
<sequence>MDVDIICLGEVSEADVTRLLKLPCLKDYEVFNGTEKAGRSRFDVCVFFKRGAMRKSASKQLLMFSGESVLKVGQRIDLDLVDDETRLHIFISHWPSRLMCDEHHVDRHTLGIYLRSAVTDALGEDHSGHAIVLGDFNDEPFSPSLHNHLMASRDRNLVATRKPHLLYNPFWKHVAPSTAEPGPESDALWRGGSHHYGAGQLSRWHMYDQIIFSSAFLGRSSWMLQDETAGVVDFPPFTGLVLNKKSKFDHMPVVATIARKKNG</sequence>
<proteinExistence type="predicted"/>
<accession>A0A261TAC9</accession>